<dbReference type="InterPro" id="IPR050607">
    <property type="entry name" value="NOS"/>
</dbReference>
<dbReference type="GO" id="GO:0006809">
    <property type="term" value="P:nitric oxide biosynthetic process"/>
    <property type="evidence" value="ECO:0007669"/>
    <property type="project" value="InterPro"/>
</dbReference>
<dbReference type="InterPro" id="IPR004030">
    <property type="entry name" value="NOS_N"/>
</dbReference>
<evidence type="ECO:0000256" key="3">
    <source>
        <dbReference type="ARBA" id="ARBA00023002"/>
    </source>
</evidence>
<evidence type="ECO:0000259" key="6">
    <source>
        <dbReference type="Pfam" id="PF02898"/>
    </source>
</evidence>
<keyword evidence="4" id="KW-0408">Iron</keyword>
<dbReference type="OrthoDB" id="3398374at2"/>
<evidence type="ECO:0000256" key="1">
    <source>
        <dbReference type="ARBA" id="ARBA00022617"/>
    </source>
</evidence>
<comment type="caution">
    <text evidence="7">The sequence shown here is derived from an EMBL/GenBank/DDBJ whole genome shotgun (WGS) entry which is preliminary data.</text>
</comment>
<evidence type="ECO:0000313" key="8">
    <source>
        <dbReference type="Proteomes" id="UP000315648"/>
    </source>
</evidence>
<feature type="region of interest" description="Disordered" evidence="5">
    <location>
        <begin position="1"/>
        <end position="20"/>
    </location>
</feature>
<evidence type="ECO:0000313" key="7">
    <source>
        <dbReference type="EMBL" id="TSJ79418.1"/>
    </source>
</evidence>
<evidence type="ECO:0000256" key="4">
    <source>
        <dbReference type="ARBA" id="ARBA00023004"/>
    </source>
</evidence>
<keyword evidence="3" id="KW-0560">Oxidoreductase</keyword>
<dbReference type="PANTHER" id="PTHR43410:SF1">
    <property type="entry name" value="NITRIC OXIDE SYNTHASE"/>
    <property type="match status" value="1"/>
</dbReference>
<dbReference type="InterPro" id="IPR044944">
    <property type="entry name" value="NOS_dom_3"/>
</dbReference>
<proteinExistence type="predicted"/>
<dbReference type="GO" id="GO:0004517">
    <property type="term" value="F:nitric-oxide synthase activity"/>
    <property type="evidence" value="ECO:0007669"/>
    <property type="project" value="InterPro"/>
</dbReference>
<protein>
    <submittedName>
        <fullName evidence="7">Nitric oxide synthase oxygenase</fullName>
    </submittedName>
</protein>
<feature type="compositionally biased region" description="Low complexity" evidence="5">
    <location>
        <begin position="370"/>
        <end position="386"/>
    </location>
</feature>
<dbReference type="GO" id="GO:0046872">
    <property type="term" value="F:metal ion binding"/>
    <property type="evidence" value="ECO:0007669"/>
    <property type="project" value="UniProtKB-KW"/>
</dbReference>
<dbReference type="Gene3D" id="3.90.340.10">
    <property type="entry name" value="Nitric Oxide Synthase, Chain A, domain 1"/>
    <property type="match status" value="1"/>
</dbReference>
<reference evidence="7 8" key="1">
    <citation type="submission" date="2019-07" db="EMBL/GenBank/DDBJ databases">
        <title>Description of 53C-WASEF.</title>
        <authorList>
            <person name="Pitt A."/>
            <person name="Hahn M.W."/>
        </authorList>
    </citation>
    <scope>NUCLEOTIDE SEQUENCE [LARGE SCALE GENOMIC DNA]</scope>
    <source>
        <strain evidence="7 8">53C-WASEF</strain>
    </source>
</reference>
<dbReference type="Gene3D" id="3.90.440.10">
    <property type="entry name" value="Nitric Oxide Synthase,Heme Domain,Chain A domain 2"/>
    <property type="match status" value="1"/>
</dbReference>
<dbReference type="AlphaFoldDB" id="A0A556QS02"/>
<accession>A0A556QS02</accession>
<evidence type="ECO:0000256" key="2">
    <source>
        <dbReference type="ARBA" id="ARBA00022723"/>
    </source>
</evidence>
<dbReference type="PANTHER" id="PTHR43410">
    <property type="entry name" value="NITRIC OXIDE SYNTHASE OXYGENASE"/>
    <property type="match status" value="1"/>
</dbReference>
<dbReference type="EMBL" id="VMBG01000001">
    <property type="protein sequence ID" value="TSJ79418.1"/>
    <property type="molecule type" value="Genomic_DNA"/>
</dbReference>
<gene>
    <name evidence="7" type="ORF">FPL22_09050</name>
</gene>
<dbReference type="Gene3D" id="3.90.1230.10">
    <property type="entry name" value="Nitric Oxide Synthase, Chain A, domain 3"/>
    <property type="match status" value="1"/>
</dbReference>
<dbReference type="Proteomes" id="UP000315648">
    <property type="component" value="Unassembled WGS sequence"/>
</dbReference>
<dbReference type="Pfam" id="PF02898">
    <property type="entry name" value="NO_synthase"/>
    <property type="match status" value="1"/>
</dbReference>
<keyword evidence="1" id="KW-0349">Heme</keyword>
<keyword evidence="8" id="KW-1185">Reference proteome</keyword>
<name>A0A556QS02_9BACT</name>
<dbReference type="SUPFAM" id="SSF56512">
    <property type="entry name" value="Nitric oxide (NO) synthase oxygenase domain"/>
    <property type="match status" value="1"/>
</dbReference>
<dbReference type="InterPro" id="IPR044940">
    <property type="entry name" value="NOS_dom_2"/>
</dbReference>
<dbReference type="InterPro" id="IPR044943">
    <property type="entry name" value="NOS_dom_1"/>
</dbReference>
<evidence type="ECO:0000256" key="5">
    <source>
        <dbReference type="SAM" id="MobiDB-lite"/>
    </source>
</evidence>
<keyword evidence="2" id="KW-0479">Metal-binding</keyword>
<dbReference type="InterPro" id="IPR036119">
    <property type="entry name" value="NOS_N_sf"/>
</dbReference>
<feature type="region of interest" description="Disordered" evidence="5">
    <location>
        <begin position="366"/>
        <end position="386"/>
    </location>
</feature>
<organism evidence="7 8">
    <name type="scientific">Rariglobus hedericola</name>
    <dbReference type="NCBI Taxonomy" id="2597822"/>
    <lineage>
        <taxon>Bacteria</taxon>
        <taxon>Pseudomonadati</taxon>
        <taxon>Verrucomicrobiota</taxon>
        <taxon>Opitutia</taxon>
        <taxon>Opitutales</taxon>
        <taxon>Opitutaceae</taxon>
        <taxon>Rariglobus</taxon>
    </lineage>
</organism>
<sequence>MSGCPFNSTPSATPPPPVSASVEDELAFLSEAHHGHILDERLAVCRAALAAQLPAPLTSAELTWAGRIAWRNHARCIGRHYWRSLNVRDHRHLDSADQIAASLREHLEFAQADGNVRSVLTVYAPPDHPGGPAPRIWNHQLCSYAGYRHHDGTILGDPKTIALTDHARALGWEPPSTPGRFDLLPWIVSGRDGRPHLFPLPAGLVREVRLRHPQFAWFEQLGLRWYAVPVISDMSLHAAGTDYPAAPFNGWYMGTEIGARNLADTDRYNLLPVIAEKLALDQRNPRSLWKDRALLELNAAVLHSYESDGVKLVDHHTASAEFIKFCEREKTAGREVSARWDWIVPPMSPATTTVFHTPMAEFPTTPDFHAQPSAWASAGATAAEKS</sequence>
<feature type="domain" description="Nitric oxide synthase (NOS)" evidence="6">
    <location>
        <begin position="38"/>
        <end position="375"/>
    </location>
</feature>